<feature type="domain" description="Protein kinase" evidence="4">
    <location>
        <begin position="432"/>
        <end position="721"/>
    </location>
</feature>
<comment type="caution">
    <text evidence="5">The sequence shown here is derived from an EMBL/GenBank/DDBJ whole genome shotgun (WGS) entry which is preliminary data.</text>
</comment>
<dbReference type="OMA" id="RINEVCV"/>
<keyword evidence="1" id="KW-0547">Nucleotide-binding</keyword>
<sequence>MCGEVVLVAVDASKEITDYALEWAVRNVIRATDTLILLAILPSNVRPPASGNRTHQSRIHHFLDSLLRKWGVRHNVEGSSDQNGYVNGVDQEGSLRINEVCVQMMRQLCSANNFTQVQTQVKVVPATQTGSVATKAAELGATWLILDRSLKRESDCCLKQLNCNIILIDHAIPKILKSITPQSVKKINISSHENDPTEAKMLGVLPTYNLDYESVTTPSSLGFNSRSPDTDVSSGRIDNFHKSPNSISRFQPAKTIIHQNSKLVESKTQAPYRPAPSYSKSQPLNMVSRFDEAPRKSSPSLLKEKTKSYSGPLKPKSDKNQHISVKVSQTPPISIRRSTNSPRLWRNLESPTGSKQLTSKRDSKNGNSEPTVYSSSPTIDRTSSIRRAMSLSIKQPPAPPPLCSVCKHNAPIFGKAPRKFSYREIERATDGFSNENFLAEGGYGPVYRGVLPDGQVVAVKQHKVVSAQGASEFCSEIEVLSCAQHRNLVMLVGYCIEKEWLLIYEFACNGSLDKHLYGAERNEIMAWNNRMKVAIGAARGLRYLHEDCRVGCIVHRDFRPTNILLTHDFEPMVGDFGLARWQADGQLAEETRVIGAFGYLAPEYTQSGLITEKADVYAFGVVLMELLTGLKATDLSRNEEQRYLPEWATNSICLGRPLLEKKICNEIIDPRLEGNYIDEEVKCLMYAASLCIAPRPEKRPRMSKVLRILEGDMPNDMTNYYGKSTSTHLEHRNNSYSTEISANQTQDYSPSHLVQSMQHIKLTPSSLCAHTGADQNRKFQAKASLDRYKIEKISSDWSLNQTEQLVSEEYQTYLQGSLVQFIQKMNVN</sequence>
<dbReference type="PANTHER" id="PTHR47989:SF37">
    <property type="entry name" value="INACTIVE PROTEIN KINASE SELMODRAFT_444075"/>
    <property type="match status" value="1"/>
</dbReference>
<dbReference type="EMBL" id="JABCRI010000020">
    <property type="protein sequence ID" value="KAF8388398.1"/>
    <property type="molecule type" value="Genomic_DNA"/>
</dbReference>
<evidence type="ECO:0000259" key="4">
    <source>
        <dbReference type="PROSITE" id="PS50011"/>
    </source>
</evidence>
<evidence type="ECO:0000256" key="3">
    <source>
        <dbReference type="SAM" id="MobiDB-lite"/>
    </source>
</evidence>
<evidence type="ECO:0000256" key="2">
    <source>
        <dbReference type="ARBA" id="ARBA00022840"/>
    </source>
</evidence>
<dbReference type="Gene3D" id="3.30.200.20">
    <property type="entry name" value="Phosphorylase Kinase, domain 1"/>
    <property type="match status" value="1"/>
</dbReference>
<dbReference type="SUPFAM" id="SSF56112">
    <property type="entry name" value="Protein kinase-like (PK-like)"/>
    <property type="match status" value="1"/>
</dbReference>
<reference evidence="5 6" key="1">
    <citation type="submission" date="2020-04" db="EMBL/GenBank/DDBJ databases">
        <title>Plant Genome Project.</title>
        <authorList>
            <person name="Zhang R.-G."/>
        </authorList>
    </citation>
    <scope>NUCLEOTIDE SEQUENCE [LARGE SCALE GENOMIC DNA]</scope>
    <source>
        <strain evidence="5">YNK0</strain>
        <tissue evidence="5">Leaf</tissue>
    </source>
</reference>
<dbReference type="Proteomes" id="UP000655225">
    <property type="component" value="Unassembled WGS sequence"/>
</dbReference>
<dbReference type="InterPro" id="IPR011009">
    <property type="entry name" value="Kinase-like_dom_sf"/>
</dbReference>
<evidence type="ECO:0000313" key="6">
    <source>
        <dbReference type="Proteomes" id="UP000655225"/>
    </source>
</evidence>
<proteinExistence type="predicted"/>
<dbReference type="Pfam" id="PF07714">
    <property type="entry name" value="PK_Tyr_Ser-Thr"/>
    <property type="match status" value="1"/>
</dbReference>
<dbReference type="AlphaFoldDB" id="A0A835D2P6"/>
<feature type="region of interest" description="Disordered" evidence="3">
    <location>
        <begin position="219"/>
        <end position="381"/>
    </location>
</feature>
<dbReference type="PANTHER" id="PTHR47989">
    <property type="entry name" value="OS01G0750732 PROTEIN"/>
    <property type="match status" value="1"/>
</dbReference>
<keyword evidence="2" id="KW-0067">ATP-binding</keyword>
<dbReference type="InterPro" id="IPR000719">
    <property type="entry name" value="Prot_kinase_dom"/>
</dbReference>
<name>A0A835D2P6_TETSI</name>
<organism evidence="5 6">
    <name type="scientific">Tetracentron sinense</name>
    <name type="common">Spur-leaf</name>
    <dbReference type="NCBI Taxonomy" id="13715"/>
    <lineage>
        <taxon>Eukaryota</taxon>
        <taxon>Viridiplantae</taxon>
        <taxon>Streptophyta</taxon>
        <taxon>Embryophyta</taxon>
        <taxon>Tracheophyta</taxon>
        <taxon>Spermatophyta</taxon>
        <taxon>Magnoliopsida</taxon>
        <taxon>Trochodendrales</taxon>
        <taxon>Trochodendraceae</taxon>
        <taxon>Tetracentron</taxon>
    </lineage>
</organism>
<feature type="compositionally biased region" description="Polar residues" evidence="3">
    <location>
        <begin position="257"/>
        <end position="269"/>
    </location>
</feature>
<feature type="compositionally biased region" description="Polar residues" evidence="3">
    <location>
        <begin position="322"/>
        <end position="342"/>
    </location>
</feature>
<feature type="compositionally biased region" description="Polar residues" evidence="3">
    <location>
        <begin position="219"/>
        <end position="233"/>
    </location>
</feature>
<feature type="compositionally biased region" description="Polar residues" evidence="3">
    <location>
        <begin position="365"/>
        <end position="381"/>
    </location>
</feature>
<dbReference type="GO" id="GO:0005524">
    <property type="term" value="F:ATP binding"/>
    <property type="evidence" value="ECO:0007669"/>
    <property type="project" value="UniProtKB-KW"/>
</dbReference>
<dbReference type="FunFam" id="3.30.200.20:FF:000162">
    <property type="entry name" value="Adenine nucleotide alpha hydrolase-like domain kinase"/>
    <property type="match status" value="1"/>
</dbReference>
<gene>
    <name evidence="5" type="ORF">HHK36_027066</name>
</gene>
<evidence type="ECO:0000313" key="5">
    <source>
        <dbReference type="EMBL" id="KAF8388398.1"/>
    </source>
</evidence>
<protein>
    <recommendedName>
        <fullName evidence="4">Protein kinase domain-containing protein</fullName>
    </recommendedName>
</protein>
<dbReference type="Gene3D" id="1.10.510.10">
    <property type="entry name" value="Transferase(Phosphotransferase) domain 1"/>
    <property type="match status" value="1"/>
</dbReference>
<accession>A0A835D2P6</accession>
<keyword evidence="6" id="KW-1185">Reference proteome</keyword>
<dbReference type="CDD" id="cd14066">
    <property type="entry name" value="STKc_IRAK"/>
    <property type="match status" value="1"/>
</dbReference>
<evidence type="ECO:0000256" key="1">
    <source>
        <dbReference type="ARBA" id="ARBA00022741"/>
    </source>
</evidence>
<dbReference type="InterPro" id="IPR001245">
    <property type="entry name" value="Ser-Thr/Tyr_kinase_cat_dom"/>
</dbReference>
<dbReference type="GO" id="GO:0004672">
    <property type="term" value="F:protein kinase activity"/>
    <property type="evidence" value="ECO:0007669"/>
    <property type="project" value="InterPro"/>
</dbReference>
<dbReference type="PROSITE" id="PS50011">
    <property type="entry name" value="PROTEIN_KINASE_DOM"/>
    <property type="match status" value="1"/>
</dbReference>
<dbReference type="InterPro" id="IPR008266">
    <property type="entry name" value="Tyr_kinase_AS"/>
</dbReference>
<dbReference type="OrthoDB" id="1857192at2759"/>
<dbReference type="FunFam" id="1.10.510.10:FF:000298">
    <property type="entry name" value="Adenine nucleotide alpha hydrolase-like domain kinase"/>
    <property type="match status" value="1"/>
</dbReference>
<dbReference type="PROSITE" id="PS00109">
    <property type="entry name" value="PROTEIN_KINASE_TYR"/>
    <property type="match status" value="1"/>
</dbReference>